<keyword evidence="5" id="KW-1185">Reference proteome</keyword>
<protein>
    <recommendedName>
        <fullName evidence="6">Anaphase-promoting complex subunit 4 WD40 domain-containing protein</fullName>
    </recommendedName>
</protein>
<evidence type="ECO:0008006" key="6">
    <source>
        <dbReference type="Google" id="ProtNLM"/>
    </source>
</evidence>
<dbReference type="InterPro" id="IPR036322">
    <property type="entry name" value="WD40_repeat_dom_sf"/>
</dbReference>
<feature type="compositionally biased region" description="Low complexity" evidence="3">
    <location>
        <begin position="824"/>
        <end position="835"/>
    </location>
</feature>
<keyword evidence="1" id="KW-0853">WD repeat</keyword>
<dbReference type="EMBL" id="CAUJNA010003434">
    <property type="protein sequence ID" value="CAJ1401896.1"/>
    <property type="molecule type" value="Genomic_DNA"/>
</dbReference>
<evidence type="ECO:0000256" key="3">
    <source>
        <dbReference type="SAM" id="MobiDB-lite"/>
    </source>
</evidence>
<proteinExistence type="predicted"/>
<feature type="region of interest" description="Disordered" evidence="3">
    <location>
        <begin position="762"/>
        <end position="838"/>
    </location>
</feature>
<dbReference type="SUPFAM" id="SSF50978">
    <property type="entry name" value="WD40 repeat-like"/>
    <property type="match status" value="1"/>
</dbReference>
<name>A0AA36JBA9_9DINO</name>
<accession>A0AA36JBA9</accession>
<dbReference type="SMART" id="SM00320">
    <property type="entry name" value="WD40"/>
    <property type="match status" value="5"/>
</dbReference>
<dbReference type="Pfam" id="PF00400">
    <property type="entry name" value="WD40"/>
    <property type="match status" value="5"/>
</dbReference>
<sequence length="901" mass="96308">MLHKLQLQPDNPEAFPDVMFGVKGCASQPFRSTLVDAVLGFLRTHQAAWTAPGAGHAAAAGGAAESAAVQGASEVPRAVPRCIAEIVDSKRFGIKRIKHLQQNCANFKLWMSRQDAESQALMERAELRKVWQSQPRALPAASAKLGNIQLSQKAKTAGTIESTEESDDKGGVDALKEVNGEDVVNFGKAAFDMGKEARNSNVGDALKQLPGVVQQGASLCAQVAGALEAVSVTAGCGGVSLMASVASSALNGEDTAGAMDAGMQQLADKLRQTKEDIESQIMQSTAKLLNAVTTAEQHLSQNSQEKRQYLMEDVATFVTNLKSGRKMPDLYLDMQKMQHRFNKTGLENYLRDLKGAGVSPDQILTAAAAFLATRAKIMLLQGSAVRNTDEVKRAAADFQSDIEGMKKVLADFQDLRLTHTLADADDWILSVAWAPDGRLAVGGNDNKVRVYDEDLRLTHTLADAVMSVAWAPDGRLAAGGLDHKVRVYDEDLRLTRTLADADDWIISVAWAPDGRLAVGGNDNKVRVYDEDLRLTHTLADAVFEIHFVAWAPDGRLAAGGDDNKVRVYDEDLRLTHTLADADFAIHFVAWAPDGRLAAGGDDHKVRVYDEVEEETWNNSKAEASLDQNMLDLVDPYNKGVVRYAADSLQRAPSDHLRKGAELGGLSAAGWTADPRPAGGRARGLRQPEVAKRLLDTPAIVASGDLASGYLSIKVEVPAGAECDPHICAANVLQTKSRQRCMCNNKRSVSGVYAGGPHSKLIPNLGARFPTKNSSARQASADDAEDTVESQDSLQSLGAYPQQAQPKREVVSEATSQDSQLKANSSVAEGVSGGSEPHILTVPAEDSQLKANSSVAEGVSGGSEPHILTVPAEAIADALKSNKCAKEIILDDNRIGDQGAQA</sequence>
<dbReference type="PANTHER" id="PTHR19848:SF8">
    <property type="entry name" value="F-BOX AND WD REPEAT DOMAIN CONTAINING 7"/>
    <property type="match status" value="1"/>
</dbReference>
<dbReference type="InterPro" id="IPR001680">
    <property type="entry name" value="WD40_rpt"/>
</dbReference>
<evidence type="ECO:0000256" key="1">
    <source>
        <dbReference type="ARBA" id="ARBA00022574"/>
    </source>
</evidence>
<feature type="non-terminal residue" evidence="4">
    <location>
        <position position="1"/>
    </location>
</feature>
<evidence type="ECO:0000313" key="5">
    <source>
        <dbReference type="Proteomes" id="UP001178507"/>
    </source>
</evidence>
<comment type="caution">
    <text evidence="4">The sequence shown here is derived from an EMBL/GenBank/DDBJ whole genome shotgun (WGS) entry which is preliminary data.</text>
</comment>
<dbReference type="CDD" id="cd00200">
    <property type="entry name" value="WD40"/>
    <property type="match status" value="1"/>
</dbReference>
<reference evidence="4" key="1">
    <citation type="submission" date="2023-08" db="EMBL/GenBank/DDBJ databases">
        <authorList>
            <person name="Chen Y."/>
            <person name="Shah S."/>
            <person name="Dougan E. K."/>
            <person name="Thang M."/>
            <person name="Chan C."/>
        </authorList>
    </citation>
    <scope>NUCLEOTIDE SEQUENCE</scope>
</reference>
<evidence type="ECO:0000313" key="4">
    <source>
        <dbReference type="EMBL" id="CAJ1401896.1"/>
    </source>
</evidence>
<organism evidence="4 5">
    <name type="scientific">Effrenium voratum</name>
    <dbReference type="NCBI Taxonomy" id="2562239"/>
    <lineage>
        <taxon>Eukaryota</taxon>
        <taxon>Sar</taxon>
        <taxon>Alveolata</taxon>
        <taxon>Dinophyceae</taxon>
        <taxon>Suessiales</taxon>
        <taxon>Symbiodiniaceae</taxon>
        <taxon>Effrenium</taxon>
    </lineage>
</organism>
<dbReference type="AlphaFoldDB" id="A0AA36JBA9"/>
<evidence type="ECO:0000256" key="2">
    <source>
        <dbReference type="ARBA" id="ARBA00022737"/>
    </source>
</evidence>
<keyword evidence="2" id="KW-0677">Repeat</keyword>
<dbReference type="Gene3D" id="2.130.10.10">
    <property type="entry name" value="YVTN repeat-like/Quinoprotein amine dehydrogenase"/>
    <property type="match status" value="1"/>
</dbReference>
<dbReference type="Proteomes" id="UP001178507">
    <property type="component" value="Unassembled WGS sequence"/>
</dbReference>
<dbReference type="InterPro" id="IPR015943">
    <property type="entry name" value="WD40/YVTN_repeat-like_dom_sf"/>
</dbReference>
<gene>
    <name evidence="4" type="ORF">EVOR1521_LOCUS24937</name>
</gene>
<dbReference type="PANTHER" id="PTHR19848">
    <property type="entry name" value="WD40 REPEAT PROTEIN"/>
    <property type="match status" value="1"/>
</dbReference>
<feature type="compositionally biased region" description="Polar residues" evidence="3">
    <location>
        <begin position="812"/>
        <end position="823"/>
    </location>
</feature>